<evidence type="ECO:0000313" key="2">
    <source>
        <dbReference type="Proteomes" id="UP000534677"/>
    </source>
</evidence>
<name>A0ABR6TC87_9PSED</name>
<dbReference type="Proteomes" id="UP000534677">
    <property type="component" value="Unassembled WGS sequence"/>
</dbReference>
<comment type="caution">
    <text evidence="1">The sequence shown here is derived from an EMBL/GenBank/DDBJ whole genome shotgun (WGS) entry which is preliminary data.</text>
</comment>
<reference evidence="1 2" key="1">
    <citation type="submission" date="2020-04" db="EMBL/GenBank/DDBJ databases">
        <title>Pseudomonas crami sp. nov., a novel proteolytic bacterial species isolated from cream.</title>
        <authorList>
            <person name="Hofmann K."/>
            <person name="Woller A."/>
            <person name="Huptas C."/>
            <person name="Wenning M."/>
            <person name="Scherer S."/>
            <person name="Doll E.V."/>
        </authorList>
    </citation>
    <scope>NUCLEOTIDE SEQUENCE [LARGE SCALE GENOMIC DNA]</scope>
    <source>
        <strain evidence="1 2">WS 5096</strain>
    </source>
</reference>
<evidence type="ECO:0008006" key="3">
    <source>
        <dbReference type="Google" id="ProtNLM"/>
    </source>
</evidence>
<organism evidence="1 2">
    <name type="scientific">Pseudomonas cremoris</name>
    <dbReference type="NCBI Taxonomy" id="2724178"/>
    <lineage>
        <taxon>Bacteria</taxon>
        <taxon>Pseudomonadati</taxon>
        <taxon>Pseudomonadota</taxon>
        <taxon>Gammaproteobacteria</taxon>
        <taxon>Pseudomonadales</taxon>
        <taxon>Pseudomonadaceae</taxon>
        <taxon>Pseudomonas</taxon>
    </lineage>
</organism>
<keyword evidence="2" id="KW-1185">Reference proteome</keyword>
<sequence length="183" mass="20514">MKTPDFELVDGIFPGDGAYISIEMPFSWLTDNAYEGHGDYENSFYIDIQELIKKRIDEGRCSFSHPNAMQAKSTVDMLRKYADLLENTFILSSDAIEEGPDGETIFVNAGKEGAKVWLTEAETGDLTDKWGLYPCSKGHTDIKAKDSKVRCQVCGEEEVGEWTKCAISSWNFMRGPTATERKS</sequence>
<evidence type="ECO:0000313" key="1">
    <source>
        <dbReference type="EMBL" id="MBC2383573.1"/>
    </source>
</evidence>
<dbReference type="EMBL" id="JAAXCZ010000012">
    <property type="protein sequence ID" value="MBC2383573.1"/>
    <property type="molecule type" value="Genomic_DNA"/>
</dbReference>
<gene>
    <name evidence="1" type="ORF">HF209_21760</name>
</gene>
<dbReference type="RefSeq" id="WP_185709350.1">
    <property type="nucleotide sequence ID" value="NZ_JAAXCZ010000012.1"/>
</dbReference>
<proteinExistence type="predicted"/>
<accession>A0ABR6TC87</accession>
<protein>
    <recommendedName>
        <fullName evidence="3">Phage protein</fullName>
    </recommendedName>
</protein>